<protein>
    <recommendedName>
        <fullName evidence="1">DUF4124 domain-containing protein</fullName>
    </recommendedName>
</protein>
<evidence type="ECO:0000259" key="1">
    <source>
        <dbReference type="Pfam" id="PF13511"/>
    </source>
</evidence>
<dbReference type="Pfam" id="PF13511">
    <property type="entry name" value="DUF4124"/>
    <property type="match status" value="1"/>
</dbReference>
<dbReference type="RefSeq" id="WP_071363039.1">
    <property type="nucleotide sequence ID" value="NZ_JRYB01000001.1"/>
</dbReference>
<dbReference type="EMBL" id="JRYB01000001">
    <property type="protein sequence ID" value="OIJ41721.1"/>
    <property type="molecule type" value="Genomic_DNA"/>
</dbReference>
<reference evidence="2 3" key="1">
    <citation type="submission" date="2014-10" db="EMBL/GenBank/DDBJ databases">
        <authorList>
            <person name="Seo M.-J."/>
            <person name="Seok Y.J."/>
            <person name="Cha I.-T."/>
        </authorList>
    </citation>
    <scope>NUCLEOTIDE SEQUENCE [LARGE SCALE GENOMIC DNA]</scope>
    <source>
        <strain evidence="2 3">NEU</strain>
    </source>
</reference>
<gene>
    <name evidence="2" type="ORF">LO55_4345</name>
</gene>
<dbReference type="AlphaFoldDB" id="A0A1S2N9F3"/>
<evidence type="ECO:0000313" key="2">
    <source>
        <dbReference type="EMBL" id="OIJ41721.1"/>
    </source>
</evidence>
<sequence>MHRLLSIATACILCQAQAAGAIYKCHESGRVTYADRPCPGAGAELPVRAAPPPDPETLARLDRARDLAMGIDKQRADQTLREERDGERARRAALALRKRCDKLRLQRQWLEEDLARARGDAKEAARIKARRQAETLAVECPA</sequence>
<dbReference type="InterPro" id="IPR025392">
    <property type="entry name" value="DUF4124"/>
</dbReference>
<comment type="caution">
    <text evidence="2">The sequence shown here is derived from an EMBL/GenBank/DDBJ whole genome shotgun (WGS) entry which is preliminary data.</text>
</comment>
<proteinExistence type="predicted"/>
<dbReference type="Proteomes" id="UP000180246">
    <property type="component" value="Unassembled WGS sequence"/>
</dbReference>
<name>A0A1S2N9F3_9BURK</name>
<accession>A0A1S2N9F3</accession>
<organism evidence="2 3">
    <name type="scientific">Massilia timonae</name>
    <dbReference type="NCBI Taxonomy" id="47229"/>
    <lineage>
        <taxon>Bacteria</taxon>
        <taxon>Pseudomonadati</taxon>
        <taxon>Pseudomonadota</taxon>
        <taxon>Betaproteobacteria</taxon>
        <taxon>Burkholderiales</taxon>
        <taxon>Oxalobacteraceae</taxon>
        <taxon>Telluria group</taxon>
        <taxon>Massilia</taxon>
    </lineage>
</organism>
<feature type="domain" description="DUF4124" evidence="1">
    <location>
        <begin position="10"/>
        <end position="57"/>
    </location>
</feature>
<evidence type="ECO:0000313" key="3">
    <source>
        <dbReference type="Proteomes" id="UP000180246"/>
    </source>
</evidence>